<proteinExistence type="predicted"/>
<comment type="caution">
    <text evidence="1">The sequence shown here is derived from an EMBL/GenBank/DDBJ whole genome shotgun (WGS) entry which is preliminary data.</text>
</comment>
<evidence type="ECO:0000313" key="1">
    <source>
        <dbReference type="EMBL" id="RIA96471.1"/>
    </source>
</evidence>
<evidence type="ECO:0000313" key="2">
    <source>
        <dbReference type="Proteomes" id="UP000265703"/>
    </source>
</evidence>
<protein>
    <submittedName>
        <fullName evidence="1">Uncharacterized protein</fullName>
    </submittedName>
</protein>
<gene>
    <name evidence="1" type="ORF">C1645_754811</name>
</gene>
<organism evidence="1 2">
    <name type="scientific">Glomus cerebriforme</name>
    <dbReference type="NCBI Taxonomy" id="658196"/>
    <lineage>
        <taxon>Eukaryota</taxon>
        <taxon>Fungi</taxon>
        <taxon>Fungi incertae sedis</taxon>
        <taxon>Mucoromycota</taxon>
        <taxon>Glomeromycotina</taxon>
        <taxon>Glomeromycetes</taxon>
        <taxon>Glomerales</taxon>
        <taxon>Glomeraceae</taxon>
        <taxon>Glomus</taxon>
    </lineage>
</organism>
<keyword evidence="2" id="KW-1185">Reference proteome</keyword>
<dbReference type="Proteomes" id="UP000265703">
    <property type="component" value="Unassembled WGS sequence"/>
</dbReference>
<dbReference type="EMBL" id="QKYT01000044">
    <property type="protein sequence ID" value="RIA96471.1"/>
    <property type="molecule type" value="Genomic_DNA"/>
</dbReference>
<accession>A0A397TN74</accession>
<reference evidence="1 2" key="1">
    <citation type="submission" date="2018-06" db="EMBL/GenBank/DDBJ databases">
        <title>Comparative genomics reveals the genomic features of Rhizophagus irregularis, R. cerebriforme, R. diaphanum and Gigaspora rosea, and their symbiotic lifestyle signature.</title>
        <authorList>
            <person name="Morin E."/>
            <person name="San Clemente H."/>
            <person name="Chen E.C.H."/>
            <person name="De La Providencia I."/>
            <person name="Hainaut M."/>
            <person name="Kuo A."/>
            <person name="Kohler A."/>
            <person name="Murat C."/>
            <person name="Tang N."/>
            <person name="Roy S."/>
            <person name="Loubradou J."/>
            <person name="Henrissat B."/>
            <person name="Grigoriev I.V."/>
            <person name="Corradi N."/>
            <person name="Roux C."/>
            <person name="Martin F.M."/>
        </authorList>
    </citation>
    <scope>NUCLEOTIDE SEQUENCE [LARGE SCALE GENOMIC DNA]</scope>
    <source>
        <strain evidence="1 2">DAOM 227022</strain>
    </source>
</reference>
<name>A0A397TN74_9GLOM</name>
<sequence length="54" mass="6832">MSKNHYWERKIYEEKHFKKKLLFSFNWDLTPKTFPKKKVLTIREKKIVFPYLDL</sequence>
<dbReference type="AlphaFoldDB" id="A0A397TN74"/>